<comment type="caution">
    <text evidence="6">The sequence shown here is derived from an EMBL/GenBank/DDBJ whole genome shotgun (WGS) entry which is preliminary data.</text>
</comment>
<dbReference type="Gene3D" id="3.30.565.10">
    <property type="entry name" value="Histidine kinase-like ATPase, C-terminal domain"/>
    <property type="match status" value="1"/>
</dbReference>
<keyword evidence="3" id="KW-0597">Phosphoprotein</keyword>
<dbReference type="SUPFAM" id="SSF48452">
    <property type="entry name" value="TPR-like"/>
    <property type="match status" value="2"/>
</dbReference>
<dbReference type="SUPFAM" id="SSF55874">
    <property type="entry name" value="ATPase domain of HSP90 chaperone/DNA topoisomerase II/histidine kinase"/>
    <property type="match status" value="1"/>
</dbReference>
<keyword evidence="7" id="KW-1185">Reference proteome</keyword>
<keyword evidence="4" id="KW-1133">Transmembrane helix</keyword>
<evidence type="ECO:0000256" key="3">
    <source>
        <dbReference type="ARBA" id="ARBA00022553"/>
    </source>
</evidence>
<name>A0A4R0NKH5_9SPHI</name>
<dbReference type="InterPro" id="IPR003594">
    <property type="entry name" value="HATPase_dom"/>
</dbReference>
<dbReference type="PROSITE" id="PS50109">
    <property type="entry name" value="HIS_KIN"/>
    <property type="match status" value="1"/>
</dbReference>
<accession>A0A4R0NKH5</accession>
<dbReference type="InterPro" id="IPR036890">
    <property type="entry name" value="HATPase_C_sf"/>
</dbReference>
<evidence type="ECO:0000256" key="2">
    <source>
        <dbReference type="ARBA" id="ARBA00012438"/>
    </source>
</evidence>
<dbReference type="AlphaFoldDB" id="A0A4R0NKH5"/>
<dbReference type="RefSeq" id="WP_131562296.1">
    <property type="nucleotide sequence ID" value="NZ_SJSN01000021.1"/>
</dbReference>
<keyword evidence="6" id="KW-0808">Transferase</keyword>
<dbReference type="SMART" id="SM00387">
    <property type="entry name" value="HATPase_c"/>
    <property type="match status" value="1"/>
</dbReference>
<dbReference type="SUPFAM" id="SSF47384">
    <property type="entry name" value="Homodimeric domain of signal transducing histidine kinase"/>
    <property type="match status" value="1"/>
</dbReference>
<evidence type="ECO:0000256" key="1">
    <source>
        <dbReference type="ARBA" id="ARBA00000085"/>
    </source>
</evidence>
<dbReference type="EMBL" id="SJSN01000021">
    <property type="protein sequence ID" value="TCD00669.1"/>
    <property type="molecule type" value="Genomic_DNA"/>
</dbReference>
<organism evidence="6 7">
    <name type="scientific">Pedobacter frigidisoli</name>
    <dbReference type="NCBI Taxonomy" id="2530455"/>
    <lineage>
        <taxon>Bacteria</taxon>
        <taxon>Pseudomonadati</taxon>
        <taxon>Bacteroidota</taxon>
        <taxon>Sphingobacteriia</taxon>
        <taxon>Sphingobacteriales</taxon>
        <taxon>Sphingobacteriaceae</taxon>
        <taxon>Pedobacter</taxon>
    </lineage>
</organism>
<evidence type="ECO:0000259" key="5">
    <source>
        <dbReference type="PROSITE" id="PS50109"/>
    </source>
</evidence>
<dbReference type="InterPro" id="IPR036097">
    <property type="entry name" value="HisK_dim/P_sf"/>
</dbReference>
<dbReference type="InterPro" id="IPR004358">
    <property type="entry name" value="Sig_transdc_His_kin-like_C"/>
</dbReference>
<evidence type="ECO:0000313" key="7">
    <source>
        <dbReference type="Proteomes" id="UP000291485"/>
    </source>
</evidence>
<keyword evidence="4" id="KW-0812">Transmembrane</keyword>
<dbReference type="Gene3D" id="1.10.287.130">
    <property type="match status" value="1"/>
</dbReference>
<feature type="transmembrane region" description="Helical" evidence="4">
    <location>
        <begin position="338"/>
        <end position="357"/>
    </location>
</feature>
<protein>
    <recommendedName>
        <fullName evidence="2">histidine kinase</fullName>
        <ecNumber evidence="2">2.7.13.3</ecNumber>
    </recommendedName>
</protein>
<gene>
    <name evidence="6" type="ORF">EZ449_20100</name>
</gene>
<sequence length="613" mass="69914">MMAFLCAISFESEAQIQEIRKIQKNLPFVKNEKAKIDAWNTLASLFTQNKRDSVLYYADLAEKHATAINYVAGIAKASNYKGEYYMTLNNYLSAKYYNKALELSKKAKDTSIICESMNNIGASLYIDQNQKLAMKYLYDADDLAKKMQKDSIRSLLLLNMAGVDVSLTAEKRDSISSLALSIAKKYKDEIKILQYADVHARTLYNPFSGLVTFLKANIAKADSMGNTTMKIHFLRRLAEAYIINKDGTNGVKYYEEAIQLCRENSYQVMTAHILGELFKYYRSQGNMERSGYFADQMVQEYQKLSDVAKKSGFNYVDYVMSPNNLKVEQERAETQKRIIIVFSILIALTLLLLFFVYRSYRIKKNYAKVQEELHEKSKEREADLADREKFYNTIISVMAHDLRSPFSSIMMASDLYTMGGDTLSEEEKNQIMVKMKDISLMSIQFMEGLLAWVKSRMDGYVYQAKSYNLNQLVLEANAFCLNEQENKNIKLELKSSANDQIQGDKNMLLFVFRNILSNATKYSGMSKVITVNLIEKQGSLLLSFTDYGIGMTDDGLKNLFSYQENADSKTGKVKGAGIALTICKEMIGKMNGKIWAESIRMEGSTFYISLPHQ</sequence>
<dbReference type="PRINTS" id="PR00344">
    <property type="entry name" value="BCTRLSENSOR"/>
</dbReference>
<keyword evidence="6" id="KW-0418">Kinase</keyword>
<dbReference type="Proteomes" id="UP000291485">
    <property type="component" value="Unassembled WGS sequence"/>
</dbReference>
<proteinExistence type="predicted"/>
<evidence type="ECO:0000256" key="4">
    <source>
        <dbReference type="SAM" id="Phobius"/>
    </source>
</evidence>
<evidence type="ECO:0000313" key="6">
    <source>
        <dbReference type="EMBL" id="TCD00669.1"/>
    </source>
</evidence>
<dbReference type="OrthoDB" id="1301080at2"/>
<dbReference type="GO" id="GO:0000155">
    <property type="term" value="F:phosphorelay sensor kinase activity"/>
    <property type="evidence" value="ECO:0007669"/>
    <property type="project" value="InterPro"/>
</dbReference>
<dbReference type="Pfam" id="PF02518">
    <property type="entry name" value="HATPase_c"/>
    <property type="match status" value="1"/>
</dbReference>
<dbReference type="PANTHER" id="PTHR43547:SF2">
    <property type="entry name" value="HYBRID SIGNAL TRANSDUCTION HISTIDINE KINASE C"/>
    <property type="match status" value="1"/>
</dbReference>
<dbReference type="PANTHER" id="PTHR43547">
    <property type="entry name" value="TWO-COMPONENT HISTIDINE KINASE"/>
    <property type="match status" value="1"/>
</dbReference>
<dbReference type="EC" id="2.7.13.3" evidence="2"/>
<comment type="catalytic activity">
    <reaction evidence="1">
        <text>ATP + protein L-histidine = ADP + protein N-phospho-L-histidine.</text>
        <dbReference type="EC" id="2.7.13.3"/>
    </reaction>
</comment>
<dbReference type="Gene3D" id="1.25.40.10">
    <property type="entry name" value="Tetratricopeptide repeat domain"/>
    <property type="match status" value="1"/>
</dbReference>
<dbReference type="InterPro" id="IPR005467">
    <property type="entry name" value="His_kinase_dom"/>
</dbReference>
<keyword evidence="4" id="KW-0472">Membrane</keyword>
<reference evidence="6 7" key="1">
    <citation type="submission" date="2019-02" db="EMBL/GenBank/DDBJ databases">
        <title>Pedobacter sp. RP-3-11 sp. nov., isolated from Arctic soil.</title>
        <authorList>
            <person name="Dahal R.H."/>
        </authorList>
    </citation>
    <scope>NUCLEOTIDE SEQUENCE [LARGE SCALE GENOMIC DNA]</scope>
    <source>
        <strain evidence="6 7">RP-3-11</strain>
    </source>
</reference>
<feature type="domain" description="Histidine kinase" evidence="5">
    <location>
        <begin position="397"/>
        <end position="613"/>
    </location>
</feature>
<dbReference type="InterPro" id="IPR011990">
    <property type="entry name" value="TPR-like_helical_dom_sf"/>
</dbReference>